<protein>
    <recommendedName>
        <fullName evidence="1">Methyltransferase type 11 domain-containing protein</fullName>
    </recommendedName>
</protein>
<reference evidence="2" key="2">
    <citation type="submission" date="2020-09" db="EMBL/GenBank/DDBJ databases">
        <authorList>
            <person name="Sun Q."/>
            <person name="Kim S."/>
        </authorList>
    </citation>
    <scope>NUCLEOTIDE SEQUENCE</scope>
    <source>
        <strain evidence="2">KCTC 22169</strain>
    </source>
</reference>
<dbReference type="RefSeq" id="WP_189613455.1">
    <property type="nucleotide sequence ID" value="NZ_BMXR01000018.1"/>
</dbReference>
<name>A0A918KU13_9GAMM</name>
<dbReference type="CDD" id="cd02440">
    <property type="entry name" value="AdoMet_MTases"/>
    <property type="match status" value="1"/>
</dbReference>
<proteinExistence type="predicted"/>
<accession>A0A918KU13</accession>
<dbReference type="AlphaFoldDB" id="A0A918KU13"/>
<comment type="caution">
    <text evidence="2">The sequence shown here is derived from an EMBL/GenBank/DDBJ whole genome shotgun (WGS) entry which is preliminary data.</text>
</comment>
<dbReference type="Gene3D" id="3.40.50.150">
    <property type="entry name" value="Vaccinia Virus protein VP39"/>
    <property type="match status" value="1"/>
</dbReference>
<dbReference type="Proteomes" id="UP000626148">
    <property type="component" value="Unassembled WGS sequence"/>
</dbReference>
<feature type="domain" description="Methyltransferase type 11" evidence="1">
    <location>
        <begin position="21"/>
        <end position="110"/>
    </location>
</feature>
<dbReference type="InterPro" id="IPR029063">
    <property type="entry name" value="SAM-dependent_MTases_sf"/>
</dbReference>
<dbReference type="InterPro" id="IPR013216">
    <property type="entry name" value="Methyltransf_11"/>
</dbReference>
<dbReference type="EMBL" id="BMXR01000018">
    <property type="protein sequence ID" value="GGX74292.1"/>
    <property type="molecule type" value="Genomic_DNA"/>
</dbReference>
<evidence type="ECO:0000313" key="3">
    <source>
        <dbReference type="Proteomes" id="UP000626148"/>
    </source>
</evidence>
<evidence type="ECO:0000259" key="1">
    <source>
        <dbReference type="Pfam" id="PF08241"/>
    </source>
</evidence>
<sequence>MKSDGDWLNRWLPELENKIVLELGCGEGMDTAILADYSAILIACDLNPRFKGIVHPNTVVVDHSKPLPFKTAQFDVVVASLCLHYFNWQVTEGAVNEISRVLKRSGLLICRLNSTNDVNYGAYGYPEIDTHFYNVNGVPKRFFDLSDITRLFSDNWQIMDLKEQSIDRYDKEKLVWEVGAVLCSSAIDRNWGG</sequence>
<keyword evidence="3" id="KW-1185">Reference proteome</keyword>
<gene>
    <name evidence="2" type="ORF">GCM10007392_47080</name>
</gene>
<evidence type="ECO:0000313" key="2">
    <source>
        <dbReference type="EMBL" id="GGX74292.1"/>
    </source>
</evidence>
<organism evidence="2 3">
    <name type="scientific">Saccharospirillum salsuginis</name>
    <dbReference type="NCBI Taxonomy" id="418750"/>
    <lineage>
        <taxon>Bacteria</taxon>
        <taxon>Pseudomonadati</taxon>
        <taxon>Pseudomonadota</taxon>
        <taxon>Gammaproteobacteria</taxon>
        <taxon>Oceanospirillales</taxon>
        <taxon>Saccharospirillaceae</taxon>
        <taxon>Saccharospirillum</taxon>
    </lineage>
</organism>
<dbReference type="SUPFAM" id="SSF53335">
    <property type="entry name" value="S-adenosyl-L-methionine-dependent methyltransferases"/>
    <property type="match status" value="1"/>
</dbReference>
<dbReference type="Pfam" id="PF08241">
    <property type="entry name" value="Methyltransf_11"/>
    <property type="match status" value="1"/>
</dbReference>
<reference evidence="2" key="1">
    <citation type="journal article" date="2014" name="Int. J. Syst. Evol. Microbiol.">
        <title>Complete genome sequence of Corynebacterium casei LMG S-19264T (=DSM 44701T), isolated from a smear-ripened cheese.</title>
        <authorList>
            <consortium name="US DOE Joint Genome Institute (JGI-PGF)"/>
            <person name="Walter F."/>
            <person name="Albersmeier A."/>
            <person name="Kalinowski J."/>
            <person name="Ruckert C."/>
        </authorList>
    </citation>
    <scope>NUCLEOTIDE SEQUENCE</scope>
    <source>
        <strain evidence="2">KCTC 22169</strain>
    </source>
</reference>
<dbReference type="GO" id="GO:0008757">
    <property type="term" value="F:S-adenosylmethionine-dependent methyltransferase activity"/>
    <property type="evidence" value="ECO:0007669"/>
    <property type="project" value="InterPro"/>
</dbReference>